<comment type="similarity">
    <text evidence="2">Belongs to the HD-ZIP homeobox family. Class II subfamily.</text>
</comment>
<dbReference type="SMART" id="SM00340">
    <property type="entry name" value="HALZ"/>
    <property type="match status" value="1"/>
</dbReference>
<evidence type="ECO:0000313" key="11">
    <source>
        <dbReference type="EMBL" id="VDD63255.1"/>
    </source>
</evidence>
<name>A0A3P6H440_BRAOL</name>
<evidence type="ECO:0000256" key="9">
    <source>
        <dbReference type="RuleBase" id="RU000682"/>
    </source>
</evidence>
<evidence type="ECO:0000259" key="10">
    <source>
        <dbReference type="PROSITE" id="PS50071"/>
    </source>
</evidence>
<gene>
    <name evidence="11" type="ORF">BOLC6T38708H</name>
</gene>
<dbReference type="PANTHER" id="PTHR45714:SF13">
    <property type="entry name" value="HOMEOBOX-LEUCINE ZIPPER PROTEIN ATHB-X"/>
    <property type="match status" value="1"/>
</dbReference>
<dbReference type="GO" id="GO:0005634">
    <property type="term" value="C:nucleus"/>
    <property type="evidence" value="ECO:0007669"/>
    <property type="project" value="UniProtKB-SubCell"/>
</dbReference>
<dbReference type="InterPro" id="IPR003106">
    <property type="entry name" value="Leu_zip_homeo"/>
</dbReference>
<dbReference type="CDD" id="cd00086">
    <property type="entry name" value="homeodomain"/>
    <property type="match status" value="1"/>
</dbReference>
<organism evidence="11">
    <name type="scientific">Brassica oleracea</name>
    <name type="common">Wild cabbage</name>
    <dbReference type="NCBI Taxonomy" id="3712"/>
    <lineage>
        <taxon>Eukaryota</taxon>
        <taxon>Viridiplantae</taxon>
        <taxon>Streptophyta</taxon>
        <taxon>Embryophyta</taxon>
        <taxon>Tracheophyta</taxon>
        <taxon>Spermatophyta</taxon>
        <taxon>Magnoliopsida</taxon>
        <taxon>eudicotyledons</taxon>
        <taxon>Gunneridae</taxon>
        <taxon>Pentapetalae</taxon>
        <taxon>rosids</taxon>
        <taxon>malvids</taxon>
        <taxon>Brassicales</taxon>
        <taxon>Brassicaceae</taxon>
        <taxon>Brassiceae</taxon>
        <taxon>Brassica</taxon>
    </lineage>
</organism>
<keyword evidence="3" id="KW-0805">Transcription regulation</keyword>
<evidence type="ECO:0000256" key="1">
    <source>
        <dbReference type="ARBA" id="ARBA00004123"/>
    </source>
</evidence>
<dbReference type="PANTHER" id="PTHR45714">
    <property type="entry name" value="HOMEOBOX-LEUCINE ZIPPER PROTEIN HAT14"/>
    <property type="match status" value="1"/>
</dbReference>
<dbReference type="InterPro" id="IPR017970">
    <property type="entry name" value="Homeobox_CS"/>
</dbReference>
<dbReference type="SMR" id="A0A3P6H440"/>
<dbReference type="InterPro" id="IPR001356">
    <property type="entry name" value="HD"/>
</dbReference>
<evidence type="ECO:0000256" key="6">
    <source>
        <dbReference type="ARBA" id="ARBA00023163"/>
    </source>
</evidence>
<dbReference type="SUPFAM" id="SSF46689">
    <property type="entry name" value="Homeodomain-like"/>
    <property type="match status" value="1"/>
</dbReference>
<accession>A0A3P6H440</accession>
<dbReference type="PROSITE" id="PS00027">
    <property type="entry name" value="HOMEOBOX_1"/>
    <property type="match status" value="1"/>
</dbReference>
<reference evidence="11" key="1">
    <citation type="submission" date="2018-11" db="EMBL/GenBank/DDBJ databases">
        <authorList>
            <consortium name="Genoscope - CEA"/>
            <person name="William W."/>
        </authorList>
    </citation>
    <scope>NUCLEOTIDE SEQUENCE</scope>
</reference>
<sequence length="216" mass="24867">MAVSPNSSSLELTISIQSFSPSPSHPLSGDHMVRDLGINQTPKKEEDRGWIMIGTTPHINEEDENLGGRPRKKLRLIKEQSHILEESFIQNNTLTPKQKQELAILLKLSQRQVEVWFQNRRARSKLKHREMECEYLKRWFESLKEQNRRLQIEVEELRALKPVLASVLSMCPLCERVTNAADNDLKKKQIMTNAVEEATARRSQSRMAFSSSSSLC</sequence>
<keyword evidence="4 8" id="KW-0238">DNA-binding</keyword>
<feature type="domain" description="Homeobox" evidence="10">
    <location>
        <begin position="67"/>
        <end position="127"/>
    </location>
</feature>
<keyword evidence="6" id="KW-0804">Transcription</keyword>
<dbReference type="SMART" id="SM00389">
    <property type="entry name" value="HOX"/>
    <property type="match status" value="1"/>
</dbReference>
<evidence type="ECO:0000256" key="7">
    <source>
        <dbReference type="ARBA" id="ARBA00023242"/>
    </source>
</evidence>
<dbReference type="InterPro" id="IPR050762">
    <property type="entry name" value="HD-ZIP_Homeobox_LZ_Class_II"/>
</dbReference>
<evidence type="ECO:0000256" key="4">
    <source>
        <dbReference type="ARBA" id="ARBA00023125"/>
    </source>
</evidence>
<evidence type="ECO:0000256" key="5">
    <source>
        <dbReference type="ARBA" id="ARBA00023155"/>
    </source>
</evidence>
<dbReference type="GO" id="GO:0043565">
    <property type="term" value="F:sequence-specific DNA binding"/>
    <property type="evidence" value="ECO:0007669"/>
    <property type="project" value="InterPro"/>
</dbReference>
<dbReference type="Pfam" id="PF00046">
    <property type="entry name" value="Homeodomain"/>
    <property type="match status" value="1"/>
</dbReference>
<keyword evidence="7 8" id="KW-0539">Nucleus</keyword>
<evidence type="ECO:0000256" key="3">
    <source>
        <dbReference type="ARBA" id="ARBA00023015"/>
    </source>
</evidence>
<dbReference type="Pfam" id="PF02183">
    <property type="entry name" value="HALZ"/>
    <property type="match status" value="1"/>
</dbReference>
<dbReference type="AlphaFoldDB" id="A0A3P6H440"/>
<evidence type="ECO:0000256" key="8">
    <source>
        <dbReference type="PROSITE-ProRule" id="PRU00108"/>
    </source>
</evidence>
<protein>
    <recommendedName>
        <fullName evidence="10">Homeobox domain-containing protein</fullName>
    </recommendedName>
</protein>
<dbReference type="InterPro" id="IPR009057">
    <property type="entry name" value="Homeodomain-like_sf"/>
</dbReference>
<dbReference type="Gene3D" id="1.10.10.60">
    <property type="entry name" value="Homeodomain-like"/>
    <property type="match status" value="1"/>
</dbReference>
<evidence type="ECO:0000256" key="2">
    <source>
        <dbReference type="ARBA" id="ARBA00006074"/>
    </source>
</evidence>
<dbReference type="FunFam" id="1.10.10.60:FF:000577">
    <property type="entry name" value="Homeobox-leucine zipper protein 18"/>
    <property type="match status" value="1"/>
</dbReference>
<keyword evidence="5 8" id="KW-0371">Homeobox</keyword>
<comment type="subcellular location">
    <subcellularLocation>
        <location evidence="1 8 9">Nucleus</location>
    </subcellularLocation>
</comment>
<dbReference type="PROSITE" id="PS50071">
    <property type="entry name" value="HOMEOBOX_2"/>
    <property type="match status" value="1"/>
</dbReference>
<proteinExistence type="inferred from homology"/>
<dbReference type="EMBL" id="LR031880">
    <property type="protein sequence ID" value="VDD63255.1"/>
    <property type="molecule type" value="Genomic_DNA"/>
</dbReference>
<feature type="DNA-binding region" description="Homeobox" evidence="8">
    <location>
        <begin position="69"/>
        <end position="128"/>
    </location>
</feature>
<dbReference type="GO" id="GO:0000981">
    <property type="term" value="F:DNA-binding transcription factor activity, RNA polymerase II-specific"/>
    <property type="evidence" value="ECO:0007669"/>
    <property type="project" value="InterPro"/>
</dbReference>